<keyword evidence="5" id="KW-0206">Cytoskeleton</keyword>
<dbReference type="GO" id="GO:0051321">
    <property type="term" value="P:meiotic cell cycle"/>
    <property type="evidence" value="ECO:0007669"/>
    <property type="project" value="TreeGrafter"/>
</dbReference>
<feature type="domain" description="Gamma tubulin complex component protein N-terminal" evidence="9">
    <location>
        <begin position="353"/>
        <end position="568"/>
    </location>
</feature>
<feature type="coiled-coil region" evidence="6">
    <location>
        <begin position="613"/>
        <end position="640"/>
    </location>
</feature>
<gene>
    <name evidence="10" type="primary">TUBGCP6</name>
    <name evidence="10" type="ORF">g.44338</name>
</gene>
<evidence type="ECO:0000259" key="8">
    <source>
        <dbReference type="Pfam" id="PF04130"/>
    </source>
</evidence>
<dbReference type="GO" id="GO:0005874">
    <property type="term" value="C:microtubule"/>
    <property type="evidence" value="ECO:0007669"/>
    <property type="project" value="UniProtKB-KW"/>
</dbReference>
<dbReference type="GO" id="GO:0051011">
    <property type="term" value="F:microtubule minus-end binding"/>
    <property type="evidence" value="ECO:0007669"/>
    <property type="project" value="TreeGrafter"/>
</dbReference>
<dbReference type="Pfam" id="PF04130">
    <property type="entry name" value="GCP_C_terminal"/>
    <property type="match status" value="1"/>
</dbReference>
<name>A0A146LMP8_LYGHE</name>
<evidence type="ECO:0000256" key="4">
    <source>
        <dbReference type="ARBA" id="ARBA00022701"/>
    </source>
</evidence>
<dbReference type="GO" id="GO:0043015">
    <property type="term" value="F:gamma-tubulin binding"/>
    <property type="evidence" value="ECO:0007669"/>
    <property type="project" value="InterPro"/>
</dbReference>
<dbReference type="GO" id="GO:0000922">
    <property type="term" value="C:spindle pole"/>
    <property type="evidence" value="ECO:0007669"/>
    <property type="project" value="InterPro"/>
</dbReference>
<evidence type="ECO:0000256" key="2">
    <source>
        <dbReference type="ARBA" id="ARBA00010337"/>
    </source>
</evidence>
<dbReference type="Gene3D" id="1.20.120.1900">
    <property type="entry name" value="Gamma-tubulin complex, C-terminal domain"/>
    <property type="match status" value="1"/>
</dbReference>
<evidence type="ECO:0000313" key="10">
    <source>
        <dbReference type="EMBL" id="JAQ07977.1"/>
    </source>
</evidence>
<comment type="subcellular location">
    <subcellularLocation>
        <location evidence="1">Cytoplasm</location>
        <location evidence="1">Cytoskeleton</location>
    </subcellularLocation>
</comment>
<dbReference type="GO" id="GO:0051225">
    <property type="term" value="P:spindle assembly"/>
    <property type="evidence" value="ECO:0007669"/>
    <property type="project" value="TreeGrafter"/>
</dbReference>
<evidence type="ECO:0000256" key="5">
    <source>
        <dbReference type="ARBA" id="ARBA00023212"/>
    </source>
</evidence>
<dbReference type="InterPro" id="IPR040457">
    <property type="entry name" value="GCP_C"/>
</dbReference>
<feature type="non-terminal residue" evidence="10">
    <location>
        <position position="1185"/>
    </location>
</feature>
<dbReference type="InterPro" id="IPR042241">
    <property type="entry name" value="GCP_C_sf"/>
</dbReference>
<evidence type="ECO:0000256" key="6">
    <source>
        <dbReference type="SAM" id="Coils"/>
    </source>
</evidence>
<dbReference type="PANTHER" id="PTHR19302:SF70">
    <property type="entry name" value="GAMMA-TUBULIN COMPLEX COMPONENT 6"/>
    <property type="match status" value="1"/>
</dbReference>
<dbReference type="Pfam" id="PF17681">
    <property type="entry name" value="GCP_N_terminal"/>
    <property type="match status" value="1"/>
</dbReference>
<proteinExistence type="inferred from homology"/>
<dbReference type="GO" id="GO:0000278">
    <property type="term" value="P:mitotic cell cycle"/>
    <property type="evidence" value="ECO:0007669"/>
    <property type="project" value="TreeGrafter"/>
</dbReference>
<reference evidence="10" key="1">
    <citation type="journal article" date="2016" name="Gigascience">
        <title>De novo construction of an expanded transcriptome assembly for the western tarnished plant bug, Lygus hesperus.</title>
        <authorList>
            <person name="Tassone E.E."/>
            <person name="Geib S.M."/>
            <person name="Hall B."/>
            <person name="Fabrick J.A."/>
            <person name="Brent C.S."/>
            <person name="Hull J.J."/>
        </authorList>
    </citation>
    <scope>NUCLEOTIDE SEQUENCE</scope>
</reference>
<dbReference type="EMBL" id="GDHC01010652">
    <property type="protein sequence ID" value="JAQ07977.1"/>
    <property type="molecule type" value="Transcribed_RNA"/>
</dbReference>
<evidence type="ECO:0000256" key="3">
    <source>
        <dbReference type="ARBA" id="ARBA00022490"/>
    </source>
</evidence>
<sequence>MDQQEPENVSDDSVYALITGLCSALSGNVKSAESDEEAAQRQIKSLRRIAFSHLHKRSTVPNYERIQWLSENIPLGLFILGAAKKVVKDEWSYDDYVKGCKLLEKLELFFGDASELSSASNIGRMLIALGSRRPQQATTSTKPTPIYGLENLDGLACIPLRFKPVTSQFLTSDALGNEGFTPVDFLWDNFKALVERLHLPKRMDTMQTPVGRLAIEHKAESQRLPRSTSRSDEGFSSPTDVRAEFTQPFDWSNVPVSVKVPALEWESFPHRPERQHFLSTRSRALRDITLCPTKMFKVSQGELIECIKALLVGVPSQCFDEVDGEFFMTPGLFTDETPPHLVLIYCKKFRRGGMLFSKLLQLTEYYNSLTSASMNMVIQNFILDYQALLKSITVPTSLMKLTLVISPFINTLEYLVDLVESDHLGGWHLLQRLYEDALQTVEPNLIRLTSALFVDCYTTYLKFIEKWIFEGEWHQELFFKKHILQEDVFDRTSWSQSYSFDPLNAPSCLPAAVIYRCGMLFHLVRDRTSHIEAKGSPVDCRPKMKMITNKNEFAFMKQTCHHYSNTGEALRLEASQKCWKDHNVDLLMLAKETAEAECLKHYVEKNAEREKVLTQKLDNIMQMKEELARFEKNRNTEQLKHNLSELLEEDRRTYYHIEKAFLSARHRYKLIDQFINQEERLTKKSLLNSWKEKRYNLNVSRAQHFEGCISMAEYISPFPEQKMDTVDNAKKDSTYETLPSVHTCGTAYQSLVDIAPKDFLVLKASVNNSSSSSDKSSYDEASSVPVAGPSRENQMERESASTSASGSPSPGVLTGGVSVASSPLEQCRNPEPFPTTSKSIDVTGEYDIRAKSNQNLHDSSSEDNIDMEHGKSLLYFLANQSVEFPLDAQSRTLRNLLIHNLFIENDLLGHLRRMRTVFLKQDGNGARSLTKILCRNTTIYDPSEFSLHYRLRNIIIQAYPKDYNYFNLKADFLPLAFDSTDPKVFDFLSLEYACSWPLNLVLTETAIQRYCSAWEFLNSIDMTLYYLQEVFEFLRVNHTKLRGDNYKQIQSHRHTMLGFVNSLKYYCGSAVADTWADLRLDLQAEVVRSPEEIYRFHACFLKKVHTKLMLTDATKPIQECLMKALHSVMVYCLTILHVPMEHPTTGQCKHPKFRKLLHTFNNFKVMFEKFQELLAFFISKYGYVH</sequence>
<feature type="compositionally biased region" description="Basic and acidic residues" evidence="7">
    <location>
        <begin position="216"/>
        <end position="233"/>
    </location>
</feature>
<dbReference type="InterPro" id="IPR041470">
    <property type="entry name" value="GCP_N"/>
</dbReference>
<feature type="compositionally biased region" description="Low complexity" evidence="7">
    <location>
        <begin position="800"/>
        <end position="811"/>
    </location>
</feature>
<feature type="region of interest" description="Disordered" evidence="7">
    <location>
        <begin position="768"/>
        <end position="840"/>
    </location>
</feature>
<dbReference type="PANTHER" id="PTHR19302">
    <property type="entry name" value="GAMMA TUBULIN COMPLEX PROTEIN"/>
    <property type="match status" value="1"/>
</dbReference>
<organism evidence="10">
    <name type="scientific">Lygus hesperus</name>
    <name type="common">Western plant bug</name>
    <dbReference type="NCBI Taxonomy" id="30085"/>
    <lineage>
        <taxon>Eukaryota</taxon>
        <taxon>Metazoa</taxon>
        <taxon>Ecdysozoa</taxon>
        <taxon>Arthropoda</taxon>
        <taxon>Hexapoda</taxon>
        <taxon>Insecta</taxon>
        <taxon>Pterygota</taxon>
        <taxon>Neoptera</taxon>
        <taxon>Paraneoptera</taxon>
        <taxon>Hemiptera</taxon>
        <taxon>Heteroptera</taxon>
        <taxon>Panheteroptera</taxon>
        <taxon>Cimicomorpha</taxon>
        <taxon>Miridae</taxon>
        <taxon>Mirini</taxon>
        <taxon>Lygus</taxon>
    </lineage>
</organism>
<feature type="domain" description="Gamma tubulin complex component C-terminal" evidence="8">
    <location>
        <begin position="907"/>
        <end position="1181"/>
    </location>
</feature>
<feature type="region of interest" description="Disordered" evidence="7">
    <location>
        <begin position="216"/>
        <end position="238"/>
    </location>
</feature>
<evidence type="ECO:0000259" key="9">
    <source>
        <dbReference type="Pfam" id="PF17681"/>
    </source>
</evidence>
<dbReference type="GO" id="GO:0031122">
    <property type="term" value="P:cytoplasmic microtubule organization"/>
    <property type="evidence" value="ECO:0007669"/>
    <property type="project" value="TreeGrafter"/>
</dbReference>
<protein>
    <submittedName>
        <fullName evidence="10">Gamma-tubulin complex component 6</fullName>
    </submittedName>
</protein>
<comment type="similarity">
    <text evidence="2">Belongs to the TUBGCP family.</text>
</comment>
<keyword evidence="3" id="KW-0963">Cytoplasm</keyword>
<dbReference type="GO" id="GO:0007020">
    <property type="term" value="P:microtubule nucleation"/>
    <property type="evidence" value="ECO:0007669"/>
    <property type="project" value="InterPro"/>
</dbReference>
<keyword evidence="4" id="KW-0493">Microtubule</keyword>
<dbReference type="InterPro" id="IPR007259">
    <property type="entry name" value="GCP"/>
</dbReference>
<dbReference type="AlphaFoldDB" id="A0A146LMP8"/>
<evidence type="ECO:0000256" key="1">
    <source>
        <dbReference type="ARBA" id="ARBA00004245"/>
    </source>
</evidence>
<dbReference type="GO" id="GO:0000930">
    <property type="term" value="C:gamma-tubulin complex"/>
    <property type="evidence" value="ECO:0007669"/>
    <property type="project" value="TreeGrafter"/>
</dbReference>
<feature type="compositionally biased region" description="Low complexity" evidence="7">
    <location>
        <begin position="768"/>
        <end position="784"/>
    </location>
</feature>
<keyword evidence="6" id="KW-0175">Coiled coil</keyword>
<evidence type="ECO:0000256" key="7">
    <source>
        <dbReference type="SAM" id="MobiDB-lite"/>
    </source>
</evidence>
<accession>A0A146LMP8</accession>